<dbReference type="Pfam" id="PF20958">
    <property type="entry name" value="GxGYxYP_N_3rd"/>
    <property type="match status" value="1"/>
</dbReference>
<dbReference type="InterPro" id="IPR025832">
    <property type="entry name" value="GxGYxYP_C"/>
</dbReference>
<keyword evidence="1" id="KW-0732">Signal</keyword>
<dbReference type="EMBL" id="CH991545">
    <property type="protein sequence ID" value="EDQ91163.1"/>
    <property type="molecule type" value="Genomic_DNA"/>
</dbReference>
<feature type="signal peptide" evidence="1">
    <location>
        <begin position="1"/>
        <end position="24"/>
    </location>
</feature>
<dbReference type="RefSeq" id="XP_001743585.1">
    <property type="nucleotide sequence ID" value="XM_001743533.1"/>
</dbReference>
<dbReference type="InterPro" id="IPR048309">
    <property type="entry name" value="GxGYxYP_N_3rd"/>
</dbReference>
<evidence type="ECO:0000259" key="2">
    <source>
        <dbReference type="Pfam" id="PF14323"/>
    </source>
</evidence>
<evidence type="ECO:0000313" key="5">
    <source>
        <dbReference type="Proteomes" id="UP000001357"/>
    </source>
</evidence>
<dbReference type="Pfam" id="PF14323">
    <property type="entry name" value="GxGYxYP_C"/>
    <property type="match status" value="1"/>
</dbReference>
<dbReference type="KEGG" id="mbr:MONBRDRAFT_6171"/>
<name>A9UT15_MONBE</name>
<feature type="chain" id="PRO_5002744877" description="GxGYxYP putative glycoside hydrolase C-terminal domain-containing protein" evidence="1">
    <location>
        <begin position="25"/>
        <end position="536"/>
    </location>
</feature>
<feature type="domain" description="GxGYxYP putative glycoside hydrolase third N-terminal" evidence="3">
    <location>
        <begin position="166"/>
        <end position="247"/>
    </location>
</feature>
<accession>A9UT15</accession>
<dbReference type="GeneID" id="5888904"/>
<reference evidence="4 5" key="1">
    <citation type="journal article" date="2008" name="Nature">
        <title>The genome of the choanoflagellate Monosiga brevicollis and the origin of metazoans.</title>
        <authorList>
            <consortium name="JGI Sequencing"/>
            <person name="King N."/>
            <person name="Westbrook M.J."/>
            <person name="Young S.L."/>
            <person name="Kuo A."/>
            <person name="Abedin M."/>
            <person name="Chapman J."/>
            <person name="Fairclough S."/>
            <person name="Hellsten U."/>
            <person name="Isogai Y."/>
            <person name="Letunic I."/>
            <person name="Marr M."/>
            <person name="Pincus D."/>
            <person name="Putnam N."/>
            <person name="Rokas A."/>
            <person name="Wright K.J."/>
            <person name="Zuzow R."/>
            <person name="Dirks W."/>
            <person name="Good M."/>
            <person name="Goodstein D."/>
            <person name="Lemons D."/>
            <person name="Li W."/>
            <person name="Lyons J.B."/>
            <person name="Morris A."/>
            <person name="Nichols S."/>
            <person name="Richter D.J."/>
            <person name="Salamov A."/>
            <person name="Bork P."/>
            <person name="Lim W.A."/>
            <person name="Manning G."/>
            <person name="Miller W.T."/>
            <person name="McGinnis W."/>
            <person name="Shapiro H."/>
            <person name="Tjian R."/>
            <person name="Grigoriev I.V."/>
            <person name="Rokhsar D."/>
        </authorList>
    </citation>
    <scope>NUCLEOTIDE SEQUENCE [LARGE SCALE GENOMIC DNA]</scope>
    <source>
        <strain evidence="5">MX1 / ATCC 50154</strain>
    </source>
</reference>
<dbReference type="Gene3D" id="3.20.20.490">
    <property type="entry name" value="GxGYxYP glycoside hydrolase, C-terminal domain"/>
    <property type="match status" value="1"/>
</dbReference>
<dbReference type="Proteomes" id="UP000001357">
    <property type="component" value="Unassembled WGS sequence"/>
</dbReference>
<evidence type="ECO:0000259" key="3">
    <source>
        <dbReference type="Pfam" id="PF20958"/>
    </source>
</evidence>
<evidence type="ECO:0000313" key="4">
    <source>
        <dbReference type="EMBL" id="EDQ91163.1"/>
    </source>
</evidence>
<evidence type="ECO:0008006" key="6">
    <source>
        <dbReference type="Google" id="ProtNLM"/>
    </source>
</evidence>
<proteinExistence type="predicted"/>
<protein>
    <recommendedName>
        <fullName evidence="6">GxGYxYP putative glycoside hydrolase C-terminal domain-containing protein</fullName>
    </recommendedName>
</protein>
<evidence type="ECO:0000256" key="1">
    <source>
        <dbReference type="SAM" id="SignalP"/>
    </source>
</evidence>
<dbReference type="InterPro" id="IPR038410">
    <property type="entry name" value="GxGYxYP_C_sf"/>
</dbReference>
<organism evidence="4 5">
    <name type="scientific">Monosiga brevicollis</name>
    <name type="common">Choanoflagellate</name>
    <dbReference type="NCBI Taxonomy" id="81824"/>
    <lineage>
        <taxon>Eukaryota</taxon>
        <taxon>Choanoflagellata</taxon>
        <taxon>Craspedida</taxon>
        <taxon>Salpingoecidae</taxon>
        <taxon>Monosiga</taxon>
    </lineage>
</organism>
<feature type="domain" description="GxGYxYP putative glycoside hydrolase C-terminal" evidence="2">
    <location>
        <begin position="284"/>
        <end position="527"/>
    </location>
</feature>
<gene>
    <name evidence="4" type="ORF">MONBRDRAFT_6171</name>
</gene>
<dbReference type="OMA" id="CNHATLE"/>
<dbReference type="InParanoid" id="A9UT15"/>
<dbReference type="PANTHER" id="PTHR37321">
    <property type="entry name" value="EXPORTED PROTEIN-RELATED"/>
    <property type="match status" value="1"/>
</dbReference>
<dbReference type="PANTHER" id="PTHR37321:SF1">
    <property type="entry name" value="EXPORTED PROTEIN"/>
    <property type="match status" value="1"/>
</dbReference>
<keyword evidence="5" id="KW-1185">Reference proteome</keyword>
<sequence>MIRQGLLLLLGSLLLLASTTTVLASRLPGTPYPVPSQGLNCSHNQAMVIYDRATILANGGPEDTLALAALAGWYARDCPLMLEEYEHQSAVVLYTNVSNLNEVNLAISMVASHDAALLLSARQWKLYGEQLNATVVANATGLDPVTIWEAQPKAWSSRIFVVADSPYLADYAVFARAFFMYADPVADPTGSMTHLFYRITRTLQPQSAILGWMPGGVPRELLFVTAAAQNASWVHCADGAVNQASLTGFDLPQYKQWPGQNQTALRPKVAPASTLHPSDGAAIHTVTLLWTDGDNTGGYDQQTLIDDNHFNAPGRGHAPMGWTVSPALAELYPALLLELYRNATPNDEFVAGPSGLGYTYPDELRDSATFINLTSAVMNKTDMHTLNLISGNPIETVVRFQEIAEPYARDPQVDGVYYYNYFSYDELIGATAVASDGTPIVGARMWTCNHATLEDCLFSCGPGCLPITAIPDFVDKLQRNASSVHGYSLIALDAWSNTVSAVNTLVDSLHALDGVEVVLPSEFNRRLRAVLANGHA</sequence>
<dbReference type="AlphaFoldDB" id="A9UT15"/>